<dbReference type="GO" id="GO:0071555">
    <property type="term" value="P:cell wall organization"/>
    <property type="evidence" value="ECO:0007669"/>
    <property type="project" value="TreeGrafter"/>
</dbReference>
<feature type="domain" description="Penicillin-binding protein transpeptidase" evidence="3">
    <location>
        <begin position="13"/>
        <end position="174"/>
    </location>
</feature>
<dbReference type="GO" id="GO:0008658">
    <property type="term" value="F:penicillin binding"/>
    <property type="evidence" value="ECO:0007669"/>
    <property type="project" value="InterPro"/>
</dbReference>
<organism evidence="4">
    <name type="scientific">termite gut metagenome</name>
    <dbReference type="NCBI Taxonomy" id="433724"/>
    <lineage>
        <taxon>unclassified sequences</taxon>
        <taxon>metagenomes</taxon>
        <taxon>organismal metagenomes</taxon>
    </lineage>
</organism>
<dbReference type="InterPro" id="IPR050515">
    <property type="entry name" value="Beta-lactam/transpept"/>
</dbReference>
<reference evidence="4" key="1">
    <citation type="submission" date="2019-03" db="EMBL/GenBank/DDBJ databases">
        <title>Single cell metagenomics reveals metabolic interactions within the superorganism composed of flagellate Streblomastix strix and complex community of Bacteroidetes bacteria on its surface.</title>
        <authorList>
            <person name="Treitli S.C."/>
            <person name="Kolisko M."/>
            <person name="Husnik F."/>
            <person name="Keeling P."/>
            <person name="Hampl V."/>
        </authorList>
    </citation>
    <scope>NUCLEOTIDE SEQUENCE</scope>
    <source>
        <strain evidence="4">STM</strain>
    </source>
</reference>
<dbReference type="InterPro" id="IPR012338">
    <property type="entry name" value="Beta-lactam/transpept-like"/>
</dbReference>
<dbReference type="Pfam" id="PF00905">
    <property type="entry name" value="Transpeptidase"/>
    <property type="match status" value="1"/>
</dbReference>
<dbReference type="AlphaFoldDB" id="A0A5J4P515"/>
<dbReference type="SUPFAM" id="SSF56601">
    <property type="entry name" value="beta-lactamase/transpeptidase-like"/>
    <property type="match status" value="1"/>
</dbReference>
<proteinExistence type="predicted"/>
<feature type="non-terminal residue" evidence="4">
    <location>
        <position position="175"/>
    </location>
</feature>
<dbReference type="GO" id="GO:0005886">
    <property type="term" value="C:plasma membrane"/>
    <property type="evidence" value="ECO:0007669"/>
    <property type="project" value="TreeGrafter"/>
</dbReference>
<dbReference type="InterPro" id="IPR001460">
    <property type="entry name" value="PCN-bd_Tpept"/>
</dbReference>
<dbReference type="PANTHER" id="PTHR30627:SF1">
    <property type="entry name" value="PEPTIDOGLYCAN D,D-TRANSPEPTIDASE FTSI"/>
    <property type="match status" value="1"/>
</dbReference>
<sequence>ERIPNIRRPKNGSWSKTTLSWMSIGYEIQLPPIHTLTFYNAIANNGTMVKPKFVTKIMRGGDVVKEFPVEVINPAICSPETLGEIRKILQMAVSDGVGKPASSKQFNISGKTGTAQISKGTAGYKNVGTVNFSVSFCGYFPSESPQYSCIVVIQKPGAPASGGLMAGSVFGKIAE</sequence>
<evidence type="ECO:0000256" key="2">
    <source>
        <dbReference type="ARBA" id="ARBA00023136"/>
    </source>
</evidence>
<dbReference type="EMBL" id="SNRY01011568">
    <property type="protein sequence ID" value="KAA6304372.1"/>
    <property type="molecule type" value="Genomic_DNA"/>
</dbReference>
<protein>
    <recommendedName>
        <fullName evidence="3">Penicillin-binding protein transpeptidase domain-containing protein</fullName>
    </recommendedName>
</protein>
<dbReference type="PANTHER" id="PTHR30627">
    <property type="entry name" value="PEPTIDOGLYCAN D,D-TRANSPEPTIDASE"/>
    <property type="match status" value="1"/>
</dbReference>
<accession>A0A5J4P515</accession>
<evidence type="ECO:0000259" key="3">
    <source>
        <dbReference type="Pfam" id="PF00905"/>
    </source>
</evidence>
<comment type="subcellular location">
    <subcellularLocation>
        <location evidence="1">Membrane</location>
    </subcellularLocation>
</comment>
<comment type="caution">
    <text evidence="4">The sequence shown here is derived from an EMBL/GenBank/DDBJ whole genome shotgun (WGS) entry which is preliminary data.</text>
</comment>
<gene>
    <name evidence="4" type="ORF">EZS27_043981</name>
</gene>
<dbReference type="Gene3D" id="3.40.710.10">
    <property type="entry name" value="DD-peptidase/beta-lactamase superfamily"/>
    <property type="match status" value="1"/>
</dbReference>
<evidence type="ECO:0000313" key="4">
    <source>
        <dbReference type="EMBL" id="KAA6304372.1"/>
    </source>
</evidence>
<name>A0A5J4P515_9ZZZZ</name>
<dbReference type="Gene3D" id="3.30.450.330">
    <property type="match status" value="1"/>
</dbReference>
<evidence type="ECO:0000256" key="1">
    <source>
        <dbReference type="ARBA" id="ARBA00004370"/>
    </source>
</evidence>
<keyword evidence="2" id="KW-0472">Membrane</keyword>
<feature type="non-terminal residue" evidence="4">
    <location>
        <position position="1"/>
    </location>
</feature>